<feature type="region of interest" description="Disordered" evidence="1">
    <location>
        <begin position="77"/>
        <end position="101"/>
    </location>
</feature>
<evidence type="ECO:0000313" key="2">
    <source>
        <dbReference type="EMBL" id="OJJ68068.1"/>
    </source>
</evidence>
<accession>A0A1L9U8U3</accession>
<organism evidence="2 3">
    <name type="scientific">Aspergillus brasiliensis (strain CBS 101740 / IMI 381727 / IBT 21946)</name>
    <dbReference type="NCBI Taxonomy" id="767769"/>
    <lineage>
        <taxon>Eukaryota</taxon>
        <taxon>Fungi</taxon>
        <taxon>Dikarya</taxon>
        <taxon>Ascomycota</taxon>
        <taxon>Pezizomycotina</taxon>
        <taxon>Eurotiomycetes</taxon>
        <taxon>Eurotiomycetidae</taxon>
        <taxon>Eurotiales</taxon>
        <taxon>Aspergillaceae</taxon>
        <taxon>Aspergillus</taxon>
        <taxon>Aspergillus subgen. Circumdati</taxon>
    </lineage>
</organism>
<dbReference type="GeneID" id="93575410"/>
<feature type="region of interest" description="Disordered" evidence="1">
    <location>
        <begin position="1"/>
        <end position="26"/>
    </location>
</feature>
<feature type="region of interest" description="Disordered" evidence="1">
    <location>
        <begin position="34"/>
        <end position="53"/>
    </location>
</feature>
<keyword evidence="3" id="KW-1185">Reference proteome</keyword>
<dbReference type="AlphaFoldDB" id="A0A1L9U8U3"/>
<protein>
    <submittedName>
        <fullName evidence="2">Uncharacterized protein</fullName>
    </submittedName>
</protein>
<dbReference type="Proteomes" id="UP000184499">
    <property type="component" value="Unassembled WGS sequence"/>
</dbReference>
<evidence type="ECO:0000256" key="1">
    <source>
        <dbReference type="SAM" id="MobiDB-lite"/>
    </source>
</evidence>
<sequence>MRGRAGTTDNPARIRCQESRSQQVQRKVEEAVEGRAYGRAHEAPGRGPQQKNSEALRGLAEGVRGCDYTDAYAEDQASALPLQDQGAGKRPVQLRGGVSNP</sequence>
<evidence type="ECO:0000313" key="3">
    <source>
        <dbReference type="Proteomes" id="UP000184499"/>
    </source>
</evidence>
<gene>
    <name evidence="2" type="ORF">ASPBRDRAFT_316585</name>
</gene>
<dbReference type="RefSeq" id="XP_067475317.1">
    <property type="nucleotide sequence ID" value="XM_067622922.1"/>
</dbReference>
<reference evidence="3" key="1">
    <citation type="journal article" date="2017" name="Genome Biol.">
        <title>Comparative genomics reveals high biological diversity and specific adaptations in the industrially and medically important fungal genus Aspergillus.</title>
        <authorList>
            <person name="de Vries R.P."/>
            <person name="Riley R."/>
            <person name="Wiebenga A."/>
            <person name="Aguilar-Osorio G."/>
            <person name="Amillis S."/>
            <person name="Uchima C.A."/>
            <person name="Anderluh G."/>
            <person name="Asadollahi M."/>
            <person name="Askin M."/>
            <person name="Barry K."/>
            <person name="Battaglia E."/>
            <person name="Bayram O."/>
            <person name="Benocci T."/>
            <person name="Braus-Stromeyer S.A."/>
            <person name="Caldana C."/>
            <person name="Canovas D."/>
            <person name="Cerqueira G.C."/>
            <person name="Chen F."/>
            <person name="Chen W."/>
            <person name="Choi C."/>
            <person name="Clum A."/>
            <person name="Dos Santos R.A."/>
            <person name="Damasio A.R."/>
            <person name="Diallinas G."/>
            <person name="Emri T."/>
            <person name="Fekete E."/>
            <person name="Flipphi M."/>
            <person name="Freyberg S."/>
            <person name="Gallo A."/>
            <person name="Gournas C."/>
            <person name="Habgood R."/>
            <person name="Hainaut M."/>
            <person name="Harispe M.L."/>
            <person name="Henrissat B."/>
            <person name="Hilden K.S."/>
            <person name="Hope R."/>
            <person name="Hossain A."/>
            <person name="Karabika E."/>
            <person name="Karaffa L."/>
            <person name="Karanyi Z."/>
            <person name="Krasevec N."/>
            <person name="Kuo A."/>
            <person name="Kusch H."/>
            <person name="LaButti K."/>
            <person name="Lagendijk E.L."/>
            <person name="Lapidus A."/>
            <person name="Levasseur A."/>
            <person name="Lindquist E."/>
            <person name="Lipzen A."/>
            <person name="Logrieco A.F."/>
            <person name="MacCabe A."/>
            <person name="Maekelae M.R."/>
            <person name="Malavazi I."/>
            <person name="Melin P."/>
            <person name="Meyer V."/>
            <person name="Mielnichuk N."/>
            <person name="Miskei M."/>
            <person name="Molnar A.P."/>
            <person name="Mule G."/>
            <person name="Ngan C.Y."/>
            <person name="Orejas M."/>
            <person name="Orosz E."/>
            <person name="Ouedraogo J.P."/>
            <person name="Overkamp K.M."/>
            <person name="Park H.-S."/>
            <person name="Perrone G."/>
            <person name="Piumi F."/>
            <person name="Punt P.J."/>
            <person name="Ram A.F."/>
            <person name="Ramon A."/>
            <person name="Rauscher S."/>
            <person name="Record E."/>
            <person name="Riano-Pachon D.M."/>
            <person name="Robert V."/>
            <person name="Roehrig J."/>
            <person name="Ruller R."/>
            <person name="Salamov A."/>
            <person name="Salih N.S."/>
            <person name="Samson R.A."/>
            <person name="Sandor E."/>
            <person name="Sanguinetti M."/>
            <person name="Schuetze T."/>
            <person name="Sepcic K."/>
            <person name="Shelest E."/>
            <person name="Sherlock G."/>
            <person name="Sophianopoulou V."/>
            <person name="Squina F.M."/>
            <person name="Sun H."/>
            <person name="Susca A."/>
            <person name="Todd R.B."/>
            <person name="Tsang A."/>
            <person name="Unkles S.E."/>
            <person name="van de Wiele N."/>
            <person name="van Rossen-Uffink D."/>
            <person name="Oliveira J.V."/>
            <person name="Vesth T.C."/>
            <person name="Visser J."/>
            <person name="Yu J.-H."/>
            <person name="Zhou M."/>
            <person name="Andersen M.R."/>
            <person name="Archer D.B."/>
            <person name="Baker S.E."/>
            <person name="Benoit I."/>
            <person name="Brakhage A.A."/>
            <person name="Braus G.H."/>
            <person name="Fischer R."/>
            <person name="Frisvad J.C."/>
            <person name="Goldman G.H."/>
            <person name="Houbraken J."/>
            <person name="Oakley B."/>
            <person name="Pocsi I."/>
            <person name="Scazzocchio C."/>
            <person name="Seiboth B."/>
            <person name="vanKuyk P.A."/>
            <person name="Wortman J."/>
            <person name="Dyer P.S."/>
            <person name="Grigoriev I.V."/>
        </authorList>
    </citation>
    <scope>NUCLEOTIDE SEQUENCE [LARGE SCALE GENOMIC DNA]</scope>
    <source>
        <strain evidence="3">CBS 101740 / IMI 381727 / IBT 21946</strain>
    </source>
</reference>
<name>A0A1L9U8U3_ASPBC</name>
<dbReference type="VEuPathDB" id="FungiDB:ASPBRDRAFT_316585"/>
<proteinExistence type="predicted"/>
<dbReference type="EMBL" id="KV878691">
    <property type="protein sequence ID" value="OJJ68068.1"/>
    <property type="molecule type" value="Genomic_DNA"/>
</dbReference>